<dbReference type="InterPro" id="IPR036291">
    <property type="entry name" value="NAD(P)-bd_dom_sf"/>
</dbReference>
<evidence type="ECO:0000256" key="1">
    <source>
        <dbReference type="ARBA" id="ARBA00006484"/>
    </source>
</evidence>
<sequence length="250" mass="27069">MTAPQDDDAPNWTGRRYWIIGASQGLGSALARKLSAVGCDLVLSARNEEALRGLAAALPRRADVVPLDVTDSAAVTRAAEEIGDIDGVVFMAGAYWPMKATDWNAEQVTTMCDVNLTGAARVMGAVVPGMVARRRGHIVLTGSLAGHRGLPGAIGYGASKAGVMHLAETMHADLRGSGVRVQLVNPGFVRTRLTDKNDFEMPFIMEPDRAASEIFEHMTTGSFQRNFPVGFALMFRLARLLPDFLYYRLF</sequence>
<comment type="similarity">
    <text evidence="1">Belongs to the short-chain dehydrogenases/reductases (SDR) family.</text>
</comment>
<dbReference type="GO" id="GO:0016020">
    <property type="term" value="C:membrane"/>
    <property type="evidence" value="ECO:0007669"/>
    <property type="project" value="TreeGrafter"/>
</dbReference>
<evidence type="ECO:0000313" key="3">
    <source>
        <dbReference type="EMBL" id="RVV98192.1"/>
    </source>
</evidence>
<dbReference type="PROSITE" id="PS00061">
    <property type="entry name" value="ADH_SHORT"/>
    <property type="match status" value="1"/>
</dbReference>
<dbReference type="GO" id="GO:0016491">
    <property type="term" value="F:oxidoreductase activity"/>
    <property type="evidence" value="ECO:0007669"/>
    <property type="project" value="UniProtKB-KW"/>
</dbReference>
<dbReference type="EMBL" id="RQXX01000003">
    <property type="protein sequence ID" value="RVV98192.1"/>
    <property type="molecule type" value="Genomic_DNA"/>
</dbReference>
<evidence type="ECO:0000313" key="4">
    <source>
        <dbReference type="Proteomes" id="UP000285908"/>
    </source>
</evidence>
<dbReference type="PANTHER" id="PTHR44196">
    <property type="entry name" value="DEHYDROGENASE/REDUCTASE SDR FAMILY MEMBER 7B"/>
    <property type="match status" value="1"/>
</dbReference>
<dbReference type="Proteomes" id="UP000285908">
    <property type="component" value="Unassembled WGS sequence"/>
</dbReference>
<dbReference type="SUPFAM" id="SSF51735">
    <property type="entry name" value="NAD(P)-binding Rossmann-fold domains"/>
    <property type="match status" value="1"/>
</dbReference>
<comment type="caution">
    <text evidence="3">The sequence shown here is derived from an EMBL/GenBank/DDBJ whole genome shotgun (WGS) entry which is preliminary data.</text>
</comment>
<dbReference type="AlphaFoldDB" id="A0A438AHM6"/>
<name>A0A438AHM6_9RHOB</name>
<dbReference type="PANTHER" id="PTHR44196:SF1">
    <property type="entry name" value="DEHYDROGENASE_REDUCTASE SDR FAMILY MEMBER 7B"/>
    <property type="match status" value="1"/>
</dbReference>
<evidence type="ECO:0000256" key="2">
    <source>
        <dbReference type="ARBA" id="ARBA00023002"/>
    </source>
</evidence>
<dbReference type="Gene3D" id="3.40.50.720">
    <property type="entry name" value="NAD(P)-binding Rossmann-like Domain"/>
    <property type="match status" value="1"/>
</dbReference>
<dbReference type="OrthoDB" id="335726at2"/>
<dbReference type="InterPro" id="IPR020904">
    <property type="entry name" value="Sc_DH/Rdtase_CS"/>
</dbReference>
<organism evidence="3 4">
    <name type="scientific">Mesobaculum littorinae</name>
    <dbReference type="NCBI Taxonomy" id="2486419"/>
    <lineage>
        <taxon>Bacteria</taxon>
        <taxon>Pseudomonadati</taxon>
        <taxon>Pseudomonadota</taxon>
        <taxon>Alphaproteobacteria</taxon>
        <taxon>Rhodobacterales</taxon>
        <taxon>Roseobacteraceae</taxon>
        <taxon>Mesobaculum</taxon>
    </lineage>
</organism>
<gene>
    <name evidence="3" type="ORF">EKE94_12170</name>
</gene>
<dbReference type="Pfam" id="PF00106">
    <property type="entry name" value="adh_short"/>
    <property type="match status" value="1"/>
</dbReference>
<dbReference type="RefSeq" id="WP_127906858.1">
    <property type="nucleotide sequence ID" value="NZ_RQXX01000003.1"/>
</dbReference>
<keyword evidence="2" id="KW-0560">Oxidoreductase</keyword>
<keyword evidence="4" id="KW-1185">Reference proteome</keyword>
<protein>
    <submittedName>
        <fullName evidence="3">SDR family NAD(P)-dependent oxidoreductase</fullName>
    </submittedName>
</protein>
<dbReference type="InterPro" id="IPR002347">
    <property type="entry name" value="SDR_fam"/>
</dbReference>
<accession>A0A438AHM6</accession>
<proteinExistence type="inferred from homology"/>
<dbReference type="PRINTS" id="PR00081">
    <property type="entry name" value="GDHRDH"/>
</dbReference>
<reference evidence="3 4" key="1">
    <citation type="submission" date="2018-11" db="EMBL/GenBank/DDBJ databases">
        <title>Mesobaculum littorinae gen. nov., sp. nov., isolated from Littorina scabra that represents a novel genus of the order Rhodobacteraceae.</title>
        <authorList>
            <person name="Li F."/>
        </authorList>
    </citation>
    <scope>NUCLEOTIDE SEQUENCE [LARGE SCALE GENOMIC DNA]</scope>
    <source>
        <strain evidence="3 4">M0103</strain>
    </source>
</reference>